<feature type="compositionally biased region" description="Acidic residues" evidence="1">
    <location>
        <begin position="41"/>
        <end position="50"/>
    </location>
</feature>
<keyword evidence="3" id="KW-1185">Reference proteome</keyword>
<sequence>MSSADDDNPRMIRRSQRERKENRAWTPTKQVQRHDVPTVDPDAETCEGSEGDSHTPIRNVNARPRRDYVPSPGLSVSTGTPKSKEEESDEASGSAYDGLEDEGEDGVLGEAASAADKEYQSLKAELDAQLEKAAKKRDAAQARVLKSSQAPSKKKTSGHGASQRPSDAEHPPKRSERRQDTRPKEVDQEAARTSALDRRKGSGVDSGPAASEGGRHKERPKMKPLFTPVKEKGKPTDKGRDNSKRQRSDTRSARELELEEQVRKQQRQMVDLTNKINSARPPLPPDMDNQWKGWYGAPPGFPPFWQGPPASALPSALSNAAQPNTTGGSSVPAELVTSPNLNFIVKIISDFYKSADSGATFYPENQAFIKTRMERELAQSPSDPQWQRLWAPGGAFQKAASTKIINQRSNYVTKMKEGIVQFYKPPHHAAREFFDFAEREAAGATYRKEPEPGFDPFGRKEFLETLGHTFVTNWKDLPPERRTEELKLNVQQVALAEAVFAVCFGYDGNVGNMKELPKNGVMAILYKKAIASVNDLNEEYLKAAVDVLRHPLLREPASRVPPPVPSRLKALPPSGSLPGGPPVATAPSLQPSGTAGHVPPSFPLAPPPVHRGWNGSQGTDGLPPVFEDSPDDWRMSPPGRGDPFGPPGSYWGKPRSLLERNFMIAQGHLVPDSEAQE</sequence>
<name>A0A1Y1IBA8_KLENI</name>
<dbReference type="Proteomes" id="UP000054558">
    <property type="component" value="Unassembled WGS sequence"/>
</dbReference>
<feature type="compositionally biased region" description="Basic and acidic residues" evidence="1">
    <location>
        <begin position="131"/>
        <end position="140"/>
    </location>
</feature>
<dbReference type="EMBL" id="DF237330">
    <property type="protein sequence ID" value="GAQ87843.1"/>
    <property type="molecule type" value="Genomic_DNA"/>
</dbReference>
<proteinExistence type="predicted"/>
<evidence type="ECO:0000256" key="1">
    <source>
        <dbReference type="SAM" id="MobiDB-lite"/>
    </source>
</evidence>
<evidence type="ECO:0000313" key="3">
    <source>
        <dbReference type="Proteomes" id="UP000054558"/>
    </source>
</evidence>
<feature type="compositionally biased region" description="Pro residues" evidence="1">
    <location>
        <begin position="600"/>
        <end position="609"/>
    </location>
</feature>
<protein>
    <submittedName>
        <fullName evidence="2">Uncharacterized protein</fullName>
    </submittedName>
</protein>
<feature type="compositionally biased region" description="Basic and acidic residues" evidence="1">
    <location>
        <begin position="166"/>
        <end position="202"/>
    </location>
</feature>
<feature type="region of interest" description="Disordered" evidence="1">
    <location>
        <begin position="555"/>
        <end position="652"/>
    </location>
</feature>
<gene>
    <name evidence="2" type="ORF">KFL_003810070</name>
</gene>
<organism evidence="2 3">
    <name type="scientific">Klebsormidium nitens</name>
    <name type="common">Green alga</name>
    <name type="synonym">Ulothrix nitens</name>
    <dbReference type="NCBI Taxonomy" id="105231"/>
    <lineage>
        <taxon>Eukaryota</taxon>
        <taxon>Viridiplantae</taxon>
        <taxon>Streptophyta</taxon>
        <taxon>Klebsormidiophyceae</taxon>
        <taxon>Klebsormidiales</taxon>
        <taxon>Klebsormidiaceae</taxon>
        <taxon>Klebsormidium</taxon>
    </lineage>
</organism>
<feature type="compositionally biased region" description="Acidic residues" evidence="1">
    <location>
        <begin position="98"/>
        <end position="107"/>
    </location>
</feature>
<feature type="region of interest" description="Disordered" evidence="1">
    <location>
        <begin position="313"/>
        <end position="332"/>
    </location>
</feature>
<evidence type="ECO:0000313" key="2">
    <source>
        <dbReference type="EMBL" id="GAQ87843.1"/>
    </source>
</evidence>
<feature type="compositionally biased region" description="Basic and acidic residues" evidence="1">
    <location>
        <begin position="229"/>
        <end position="261"/>
    </location>
</feature>
<accession>A0A1Y1IBA8</accession>
<feature type="region of interest" description="Disordered" evidence="1">
    <location>
        <begin position="131"/>
        <end position="261"/>
    </location>
</feature>
<feature type="region of interest" description="Disordered" evidence="1">
    <location>
        <begin position="1"/>
        <end position="117"/>
    </location>
</feature>
<dbReference type="AlphaFoldDB" id="A0A1Y1IBA8"/>
<reference evidence="2 3" key="1">
    <citation type="journal article" date="2014" name="Nat. Commun.">
        <title>Klebsormidium flaccidum genome reveals primary factors for plant terrestrial adaptation.</title>
        <authorList>
            <person name="Hori K."/>
            <person name="Maruyama F."/>
            <person name="Fujisawa T."/>
            <person name="Togashi T."/>
            <person name="Yamamoto N."/>
            <person name="Seo M."/>
            <person name="Sato S."/>
            <person name="Yamada T."/>
            <person name="Mori H."/>
            <person name="Tajima N."/>
            <person name="Moriyama T."/>
            <person name="Ikeuchi M."/>
            <person name="Watanabe M."/>
            <person name="Wada H."/>
            <person name="Kobayashi K."/>
            <person name="Saito M."/>
            <person name="Masuda T."/>
            <person name="Sasaki-Sekimoto Y."/>
            <person name="Mashiguchi K."/>
            <person name="Awai K."/>
            <person name="Shimojima M."/>
            <person name="Masuda S."/>
            <person name="Iwai M."/>
            <person name="Nobusawa T."/>
            <person name="Narise T."/>
            <person name="Kondo S."/>
            <person name="Saito H."/>
            <person name="Sato R."/>
            <person name="Murakawa M."/>
            <person name="Ihara Y."/>
            <person name="Oshima-Yamada Y."/>
            <person name="Ohtaka K."/>
            <person name="Satoh M."/>
            <person name="Sonobe K."/>
            <person name="Ishii M."/>
            <person name="Ohtani R."/>
            <person name="Kanamori-Sato M."/>
            <person name="Honoki R."/>
            <person name="Miyazaki D."/>
            <person name="Mochizuki H."/>
            <person name="Umetsu J."/>
            <person name="Higashi K."/>
            <person name="Shibata D."/>
            <person name="Kamiya Y."/>
            <person name="Sato N."/>
            <person name="Nakamura Y."/>
            <person name="Tabata S."/>
            <person name="Ida S."/>
            <person name="Kurokawa K."/>
            <person name="Ohta H."/>
        </authorList>
    </citation>
    <scope>NUCLEOTIDE SEQUENCE [LARGE SCALE GENOMIC DNA]</scope>
    <source>
        <strain evidence="2 3">NIES-2285</strain>
    </source>
</reference>